<feature type="transmembrane region" description="Helical" evidence="1">
    <location>
        <begin position="171"/>
        <end position="191"/>
    </location>
</feature>
<feature type="transmembrane region" description="Helical" evidence="1">
    <location>
        <begin position="117"/>
        <end position="135"/>
    </location>
</feature>
<keyword evidence="1" id="KW-1133">Transmembrane helix</keyword>
<name>A0A7J3XZF4_9CREN</name>
<comment type="caution">
    <text evidence="2">The sequence shown here is derived from an EMBL/GenBank/DDBJ whole genome shotgun (WGS) entry which is preliminary data.</text>
</comment>
<dbReference type="EMBL" id="DRYK01000061">
    <property type="protein sequence ID" value="HHP68114.1"/>
    <property type="molecule type" value="Genomic_DNA"/>
</dbReference>
<gene>
    <name evidence="2" type="ORF">ENM60_04940</name>
</gene>
<keyword evidence="1" id="KW-0812">Transmembrane</keyword>
<accession>A0A7J3XZF4</accession>
<evidence type="ECO:0000256" key="1">
    <source>
        <dbReference type="SAM" id="Phobius"/>
    </source>
</evidence>
<protein>
    <submittedName>
        <fullName evidence="2">Uncharacterized protein</fullName>
    </submittedName>
</protein>
<evidence type="ECO:0000313" key="2">
    <source>
        <dbReference type="EMBL" id="HHP68114.1"/>
    </source>
</evidence>
<dbReference type="AlphaFoldDB" id="A0A7J3XZF4"/>
<sequence>MVDLVRSAVEKYSLPNTILREIEVLYDKLVNLELYILNVDSAREAYLMLDRIAQLEVALETNLDRNSVLILLEELRELFRETYTSAFKQSKRQRVQLATPLILSLLGYILCYLNLSFLPLMIPVGLTIISLPLYYKTRSLVVSYLLAITGGLTGIVLVLTVYGGIVGFLDVALYMLSALANITYLSMYEVVKTRRGVFEVLLTREALKHMRLEISMASKSVIDPMIIFFFNEKYGEVGVDLAKYKVNVMKANGFSDEEILERMKLFLQR</sequence>
<keyword evidence="1" id="KW-0472">Membrane</keyword>
<feature type="transmembrane region" description="Helical" evidence="1">
    <location>
        <begin position="142"/>
        <end position="165"/>
    </location>
</feature>
<proteinExistence type="predicted"/>
<reference evidence="2" key="1">
    <citation type="journal article" date="2020" name="mSystems">
        <title>Genome- and Community-Level Interaction Insights into Carbon Utilization and Element Cycling Functions of Hydrothermarchaeota in Hydrothermal Sediment.</title>
        <authorList>
            <person name="Zhou Z."/>
            <person name="Liu Y."/>
            <person name="Xu W."/>
            <person name="Pan J."/>
            <person name="Luo Z.H."/>
            <person name="Li M."/>
        </authorList>
    </citation>
    <scope>NUCLEOTIDE SEQUENCE [LARGE SCALE GENOMIC DNA]</scope>
    <source>
        <strain evidence="2">SpSt-110</strain>
    </source>
</reference>
<organism evidence="2">
    <name type="scientific">Thermogladius calderae</name>
    <dbReference type="NCBI Taxonomy" id="1200300"/>
    <lineage>
        <taxon>Archaea</taxon>
        <taxon>Thermoproteota</taxon>
        <taxon>Thermoprotei</taxon>
        <taxon>Desulfurococcales</taxon>
        <taxon>Desulfurococcaceae</taxon>
        <taxon>Thermogladius</taxon>
    </lineage>
</organism>